<name>A0A9N7LMM5_9MYCO</name>
<feature type="transmembrane region" description="Helical" evidence="2">
    <location>
        <begin position="143"/>
        <end position="168"/>
    </location>
</feature>
<reference evidence="3" key="1">
    <citation type="submission" date="2022-06" db="EMBL/GenBank/DDBJ databases">
        <title>Complete genome sequence of Mycobacterium pseudoshottsii NJB1907-Z4.</title>
        <authorList>
            <person name="Komine T."/>
            <person name="Fukano H."/>
            <person name="Wada S."/>
        </authorList>
    </citation>
    <scope>NUCLEOTIDE SEQUENCE</scope>
    <source>
        <strain evidence="3">NJB1907-Z4</strain>
    </source>
</reference>
<evidence type="ECO:0000313" key="4">
    <source>
        <dbReference type="Proteomes" id="UP001058626"/>
    </source>
</evidence>
<feature type="compositionally biased region" description="Pro residues" evidence="1">
    <location>
        <begin position="23"/>
        <end position="79"/>
    </location>
</feature>
<feature type="compositionally biased region" description="Pro residues" evidence="1">
    <location>
        <begin position="356"/>
        <end position="371"/>
    </location>
</feature>
<keyword evidence="2" id="KW-1133">Transmembrane helix</keyword>
<evidence type="ECO:0000313" key="3">
    <source>
        <dbReference type="EMBL" id="BDN81942.1"/>
    </source>
</evidence>
<feature type="transmembrane region" description="Helical" evidence="2">
    <location>
        <begin position="194"/>
        <end position="213"/>
    </location>
</feature>
<dbReference type="AlphaFoldDB" id="A0A9N7LMM5"/>
<feature type="transmembrane region" description="Helical" evidence="2">
    <location>
        <begin position="310"/>
        <end position="337"/>
    </location>
</feature>
<organism evidence="3 4">
    <name type="scientific">Mycobacterium pseudoshottsii</name>
    <dbReference type="NCBI Taxonomy" id="265949"/>
    <lineage>
        <taxon>Bacteria</taxon>
        <taxon>Bacillati</taxon>
        <taxon>Actinomycetota</taxon>
        <taxon>Actinomycetes</taxon>
        <taxon>Mycobacteriales</taxon>
        <taxon>Mycobacteriaceae</taxon>
        <taxon>Mycobacterium</taxon>
        <taxon>Mycobacterium ulcerans group</taxon>
    </lineage>
</organism>
<evidence type="ECO:0000256" key="2">
    <source>
        <dbReference type="SAM" id="Phobius"/>
    </source>
</evidence>
<keyword evidence="2" id="KW-0472">Membrane</keyword>
<evidence type="ECO:0008006" key="5">
    <source>
        <dbReference type="Google" id="ProtNLM"/>
    </source>
</evidence>
<evidence type="ECO:0000256" key="1">
    <source>
        <dbReference type="SAM" id="MobiDB-lite"/>
    </source>
</evidence>
<dbReference type="SUPFAM" id="SSF101447">
    <property type="entry name" value="Formin homology 2 domain (FH2 domain)"/>
    <property type="match status" value="1"/>
</dbReference>
<feature type="compositionally biased region" description="Pro residues" evidence="1">
    <location>
        <begin position="91"/>
        <end position="108"/>
    </location>
</feature>
<sequence length="377" mass="38480">MSQPPENPGNQADPQGGDQSTPGYPPPPNYGTPPPPPPPGYGAPPAGPPGYGAPPPPPGYGTPPPPPGYGTPPPPPPPGYGQAPGGYAPPGYNPPPPPPPGYGPPPAGYPAQPGFGGPAKPPFSVGEAISWAWNRFTQNAMALVVPIVIYGLILSAVGGVMVGLFFAFSDRTSTTYTDAYGNTSETVNMTMSPLASIVMFIGYLAVFAVVLFMHAGITTGCLDIADGKPVTIGSFFKPRNLGMVILTGLLVIVLTAIGSVLCIVPGLIFGFLAQFAIIAAVDRSLSPIDSIKSSFATVRAELGNTALSWLVQYAVVLAGELLCFVGMLVGVPVASLIQTYTWRKLSGGQVVELSQPGPPAGLPPGPPPGAPRGPQFG</sequence>
<feature type="compositionally biased region" description="Polar residues" evidence="1">
    <location>
        <begin position="1"/>
        <end position="21"/>
    </location>
</feature>
<dbReference type="EMBL" id="AP026367">
    <property type="protein sequence ID" value="BDN81942.1"/>
    <property type="molecule type" value="Genomic_DNA"/>
</dbReference>
<protein>
    <recommendedName>
        <fullName evidence="5">Proline and glycine rich transmembrane protein</fullName>
    </recommendedName>
</protein>
<gene>
    <name evidence="3" type="ORF">NJB1907Z4_C21570</name>
</gene>
<feature type="region of interest" description="Disordered" evidence="1">
    <location>
        <begin position="1"/>
        <end position="115"/>
    </location>
</feature>
<dbReference type="PRINTS" id="PR01217">
    <property type="entry name" value="PRICHEXTENSN"/>
</dbReference>
<accession>A0A9N7LMM5</accession>
<keyword evidence="4" id="KW-1185">Reference proteome</keyword>
<dbReference type="Proteomes" id="UP001058626">
    <property type="component" value="Chromosome"/>
</dbReference>
<feature type="region of interest" description="Disordered" evidence="1">
    <location>
        <begin position="355"/>
        <end position="377"/>
    </location>
</feature>
<dbReference type="RefSeq" id="WP_020787870.1">
    <property type="nucleotide sequence ID" value="NZ_AP026367.1"/>
</dbReference>
<keyword evidence="2" id="KW-0812">Transmembrane</keyword>
<feature type="transmembrane region" description="Helical" evidence="2">
    <location>
        <begin position="244"/>
        <end position="277"/>
    </location>
</feature>
<proteinExistence type="predicted"/>